<evidence type="ECO:0000313" key="3">
    <source>
        <dbReference type="Proteomes" id="UP001567538"/>
    </source>
</evidence>
<gene>
    <name evidence="2" type="ORF">AAHA92_19384</name>
</gene>
<evidence type="ECO:0000313" key="2">
    <source>
        <dbReference type="EMBL" id="KAL1551559.1"/>
    </source>
</evidence>
<dbReference type="AlphaFoldDB" id="A0ABD1H8V0"/>
<keyword evidence="3" id="KW-1185">Reference proteome</keyword>
<dbReference type="Proteomes" id="UP001567538">
    <property type="component" value="Unassembled WGS sequence"/>
</dbReference>
<protein>
    <recommendedName>
        <fullName evidence="1">TRF2/HOY1 PH-like domain-containing protein</fullName>
    </recommendedName>
</protein>
<comment type="caution">
    <text evidence="2">The sequence shown here is derived from an EMBL/GenBank/DDBJ whole genome shotgun (WGS) entry which is preliminary data.</text>
</comment>
<organism evidence="2 3">
    <name type="scientific">Salvia divinorum</name>
    <name type="common">Maria pastora</name>
    <name type="synonym">Diviner's sage</name>
    <dbReference type="NCBI Taxonomy" id="28513"/>
    <lineage>
        <taxon>Eukaryota</taxon>
        <taxon>Viridiplantae</taxon>
        <taxon>Streptophyta</taxon>
        <taxon>Embryophyta</taxon>
        <taxon>Tracheophyta</taxon>
        <taxon>Spermatophyta</taxon>
        <taxon>Magnoliopsida</taxon>
        <taxon>eudicotyledons</taxon>
        <taxon>Gunneridae</taxon>
        <taxon>Pentapetalae</taxon>
        <taxon>asterids</taxon>
        <taxon>lamiids</taxon>
        <taxon>Lamiales</taxon>
        <taxon>Lamiaceae</taxon>
        <taxon>Nepetoideae</taxon>
        <taxon>Mentheae</taxon>
        <taxon>Salviinae</taxon>
        <taxon>Salvia</taxon>
        <taxon>Salvia subgen. Calosphace</taxon>
    </lineage>
</organism>
<sequence>MSRAAADNGDVKSRRDKDKMKASHFPLTTFIVGNLKRRSTHIGNLTAKIYYARKKLVWEFLDGPLKTKMEVSWSDITAIEARMNPNRHGCLRIQLAKPPLFFREITPQPRKHTIWEKAEDFTNGQALLCRHTHVFQSRISFPNPRIRLLTLLKYNRRHSASFPPGELDKHYEKLMLNDVRLAELNRRAFPAHESAYFNAVLPLQNTPQQQQQQPVLQLQHNYKHPTTHLLQQCPNSTTVFPSKREFDHAMQLQLQHQHQHQQPLMLLPRNFDLPQQKRYRPTTASLHQSLNSTSTATTPARNNGVVALLGNQISNEATLVDSSRHNQLLVPHQQYSSPQQHYSEHNDMSIPYMTIPSSSVQQNQLLVPHQQYSSPQQHYSEHNDMTIPYMKIPSSSVQQNQLLLRHQYSSSSSSILIWDGLSIGQAAPPAEEKERGEGE</sequence>
<name>A0ABD1H8V0_SALDI</name>
<dbReference type="InterPro" id="IPR057939">
    <property type="entry name" value="TRF2_HOY1_PH"/>
</dbReference>
<dbReference type="PANTHER" id="PTHR33494">
    <property type="entry name" value="OS02G0793800 PROTEIN"/>
    <property type="match status" value="1"/>
</dbReference>
<dbReference type="Pfam" id="PF24818">
    <property type="entry name" value="PH_TRF2_HOY1"/>
    <property type="match status" value="1"/>
</dbReference>
<accession>A0ABD1H8V0</accession>
<dbReference type="PANTHER" id="PTHR33494:SF5">
    <property type="entry name" value="F10A16.6 PROTEIN"/>
    <property type="match status" value="1"/>
</dbReference>
<feature type="domain" description="TRF2/HOY1 PH-like" evidence="1">
    <location>
        <begin position="25"/>
        <end position="136"/>
    </location>
</feature>
<reference evidence="2 3" key="1">
    <citation type="submission" date="2024-06" db="EMBL/GenBank/DDBJ databases">
        <title>A chromosome level genome sequence of Diviner's sage (Salvia divinorum).</title>
        <authorList>
            <person name="Ford S.A."/>
            <person name="Ro D.-K."/>
            <person name="Ness R.W."/>
            <person name="Phillips M.A."/>
        </authorList>
    </citation>
    <scope>NUCLEOTIDE SEQUENCE [LARGE SCALE GENOMIC DNA]</scope>
    <source>
        <strain evidence="2">SAF-2024a</strain>
        <tissue evidence="2">Leaf</tissue>
    </source>
</reference>
<dbReference type="EMBL" id="JBEAFC010000007">
    <property type="protein sequence ID" value="KAL1551559.1"/>
    <property type="molecule type" value="Genomic_DNA"/>
</dbReference>
<evidence type="ECO:0000259" key="1">
    <source>
        <dbReference type="Pfam" id="PF24818"/>
    </source>
</evidence>
<proteinExistence type="predicted"/>